<organism evidence="6 7">
    <name type="scientific">Pyrrhoderma noxium</name>
    <dbReference type="NCBI Taxonomy" id="2282107"/>
    <lineage>
        <taxon>Eukaryota</taxon>
        <taxon>Fungi</taxon>
        <taxon>Dikarya</taxon>
        <taxon>Basidiomycota</taxon>
        <taxon>Agaricomycotina</taxon>
        <taxon>Agaricomycetes</taxon>
        <taxon>Hymenochaetales</taxon>
        <taxon>Hymenochaetaceae</taxon>
        <taxon>Pyrrhoderma</taxon>
    </lineage>
</organism>
<comment type="similarity">
    <text evidence="1">Belongs to the FGGY kinase family.</text>
</comment>
<evidence type="ECO:0000256" key="3">
    <source>
        <dbReference type="ARBA" id="ARBA00022777"/>
    </source>
</evidence>
<reference evidence="6 7" key="1">
    <citation type="journal article" date="2017" name="Mol. Ecol.">
        <title>Comparative and population genomic landscape of Phellinus noxius: A hypervariable fungus causing root rot in trees.</title>
        <authorList>
            <person name="Chung C.L."/>
            <person name="Lee T.J."/>
            <person name="Akiba M."/>
            <person name="Lee H.H."/>
            <person name="Kuo T.H."/>
            <person name="Liu D."/>
            <person name="Ke H.M."/>
            <person name="Yokoi T."/>
            <person name="Roa M.B."/>
            <person name="Lu M.J."/>
            <person name="Chang Y.Y."/>
            <person name="Ann P.J."/>
            <person name="Tsai J.N."/>
            <person name="Chen C.Y."/>
            <person name="Tzean S.S."/>
            <person name="Ota Y."/>
            <person name="Hattori T."/>
            <person name="Sahashi N."/>
            <person name="Liou R.F."/>
            <person name="Kikuchi T."/>
            <person name="Tsai I.J."/>
        </authorList>
    </citation>
    <scope>NUCLEOTIDE SEQUENCE [LARGE SCALE GENOMIC DNA]</scope>
    <source>
        <strain evidence="6 7">FFPRI411160</strain>
    </source>
</reference>
<dbReference type="InParanoid" id="A0A286UM50"/>
<evidence type="ECO:0000256" key="1">
    <source>
        <dbReference type="ARBA" id="ARBA00009156"/>
    </source>
</evidence>
<evidence type="ECO:0000313" key="6">
    <source>
        <dbReference type="EMBL" id="PAV20525.1"/>
    </source>
</evidence>
<gene>
    <name evidence="6" type="ORF">PNOK_0315200</name>
</gene>
<dbReference type="Pfam" id="PF02782">
    <property type="entry name" value="FGGY_C"/>
    <property type="match status" value="1"/>
</dbReference>
<dbReference type="Proteomes" id="UP000217199">
    <property type="component" value="Unassembled WGS sequence"/>
</dbReference>
<keyword evidence="7" id="KW-1185">Reference proteome</keyword>
<dbReference type="GO" id="GO:0005737">
    <property type="term" value="C:cytoplasm"/>
    <property type="evidence" value="ECO:0007669"/>
    <property type="project" value="TreeGrafter"/>
</dbReference>
<dbReference type="OrthoDB" id="203824at2759"/>
<evidence type="ECO:0000259" key="4">
    <source>
        <dbReference type="Pfam" id="PF00370"/>
    </source>
</evidence>
<dbReference type="SUPFAM" id="SSF53067">
    <property type="entry name" value="Actin-like ATPase domain"/>
    <property type="match status" value="2"/>
</dbReference>
<dbReference type="InterPro" id="IPR043129">
    <property type="entry name" value="ATPase_NBD"/>
</dbReference>
<dbReference type="CDD" id="cd07782">
    <property type="entry name" value="ASKHA_NBD_FGGY_D-RBK"/>
    <property type="match status" value="1"/>
</dbReference>
<feature type="domain" description="Carbohydrate kinase FGGY C-terminal" evidence="5">
    <location>
        <begin position="328"/>
        <end position="537"/>
    </location>
</feature>
<dbReference type="STRING" id="2282107.A0A286UM50"/>
<comment type="caution">
    <text evidence="6">The sequence shown here is derived from an EMBL/GenBank/DDBJ whole genome shotgun (WGS) entry which is preliminary data.</text>
</comment>
<keyword evidence="2" id="KW-0808">Transferase</keyword>
<keyword evidence="3 6" id="KW-0418">Kinase</keyword>
<protein>
    <submittedName>
        <fullName evidence="6">Pentulose kinase</fullName>
    </submittedName>
</protein>
<dbReference type="PANTHER" id="PTHR43435:SF4">
    <property type="entry name" value="FGGY CARBOHYDRATE KINASE DOMAIN-CONTAINING PROTEIN"/>
    <property type="match status" value="1"/>
</dbReference>
<dbReference type="AlphaFoldDB" id="A0A286UM50"/>
<dbReference type="InterPro" id="IPR018484">
    <property type="entry name" value="FGGY_N"/>
</dbReference>
<dbReference type="Gene3D" id="1.20.58.2240">
    <property type="match status" value="1"/>
</dbReference>
<feature type="domain" description="Carbohydrate kinase FGGY N-terminal" evidence="4">
    <location>
        <begin position="17"/>
        <end position="201"/>
    </location>
</feature>
<accession>A0A286UM50</accession>
<dbReference type="Pfam" id="PF00370">
    <property type="entry name" value="FGGY_N"/>
    <property type="match status" value="1"/>
</dbReference>
<sequence>MSKNTSSTSAAADNEPLYIGIDVGTGSARVALVAHSGGIVASATQDTSTYRDQSDHRIFEQSTTNIWDAIRSCVARVMSGEGSGGKRIDPARVKGIGFDATCSLAVTDFQGNPVTVTKGSELGKVGDRNVILWADHRAEKEAALINSTGSVVLNYVGGVMSLEMEIPKTLWLKNNMDPDLFSRCQFFDLPDFLTYKATGETTRSACSLTCKCSYVPDKGEDHPAGWQDSFFTQIGLPEFVENNYAQIGPVENGLKAGRKKTTTLTAGIPVGKGLSKKSAEELGLLEGTPVGSAVIDAYAGWVGTIAAKETPDAPVATLENSSNRLAPCAGTSTCFIVQSPEGVFVPGVWGPYKDCIFPGWWMNEGGQSSTGQLIDFMITTHPAYPQLKEIAEREKKSIHIVLAEELEKLRQKVGAETLTEVTKDMHLYPDLHGNRSPIADPTMKGSIMGLTLDSSLHDLARKFHLTLESIALQTRHIVDQMNAAGHKITELYMSGGQAKNAKLMQLFADVVGTPVILPESTADAVSRGSAMLARYAAEVKEGKTGKSLLWDIMVEMTPAGTLVSPAASPREKKLLEAKYKIFRESIEIQKRWRKEMVDASAV</sequence>
<dbReference type="GO" id="GO:0019321">
    <property type="term" value="P:pentose metabolic process"/>
    <property type="evidence" value="ECO:0007669"/>
    <property type="project" value="TreeGrafter"/>
</dbReference>
<dbReference type="InterPro" id="IPR006003">
    <property type="entry name" value="FGGY_RbtK-like"/>
</dbReference>
<dbReference type="PANTHER" id="PTHR43435">
    <property type="entry name" value="RIBULOKINASE"/>
    <property type="match status" value="1"/>
</dbReference>
<dbReference type="NCBIfam" id="TIGR01315">
    <property type="entry name" value="5C_CHO_kinase"/>
    <property type="match status" value="1"/>
</dbReference>
<dbReference type="Gene3D" id="3.30.420.40">
    <property type="match status" value="1"/>
</dbReference>
<dbReference type="InterPro" id="IPR018485">
    <property type="entry name" value="FGGY_C"/>
</dbReference>
<proteinExistence type="inferred from homology"/>
<evidence type="ECO:0000256" key="2">
    <source>
        <dbReference type="ARBA" id="ARBA00022679"/>
    </source>
</evidence>
<evidence type="ECO:0000313" key="7">
    <source>
        <dbReference type="Proteomes" id="UP000217199"/>
    </source>
</evidence>
<name>A0A286UM50_9AGAM</name>
<dbReference type="GO" id="GO:0019150">
    <property type="term" value="F:D-ribulokinase activity"/>
    <property type="evidence" value="ECO:0007669"/>
    <property type="project" value="TreeGrafter"/>
</dbReference>
<dbReference type="EMBL" id="NBII01000003">
    <property type="protein sequence ID" value="PAV20525.1"/>
    <property type="molecule type" value="Genomic_DNA"/>
</dbReference>
<evidence type="ECO:0000259" key="5">
    <source>
        <dbReference type="Pfam" id="PF02782"/>
    </source>
</evidence>